<evidence type="ECO:0000259" key="2">
    <source>
        <dbReference type="PROSITE" id="PS50995"/>
    </source>
</evidence>
<dbReference type="PROSITE" id="PS51186">
    <property type="entry name" value="GNAT"/>
    <property type="match status" value="1"/>
</dbReference>
<dbReference type="CDD" id="cd04301">
    <property type="entry name" value="NAT_SF"/>
    <property type="match status" value="1"/>
</dbReference>
<evidence type="ECO:0000313" key="5">
    <source>
        <dbReference type="Proteomes" id="UP000037178"/>
    </source>
</evidence>
<dbReference type="Proteomes" id="UP000037178">
    <property type="component" value="Unassembled WGS sequence"/>
</dbReference>
<dbReference type="STRING" id="1675527.AIOL_003541"/>
<proteinExistence type="predicted"/>
<reference evidence="4 5" key="1">
    <citation type="submission" date="2015-06" db="EMBL/GenBank/DDBJ databases">
        <title>Draft genome sequence of an Alphaproteobacteria species associated to the Mediterranean sponge Oscarella lobularis.</title>
        <authorList>
            <person name="Jourda C."/>
            <person name="Santini S."/>
            <person name="Claverie J.-M."/>
        </authorList>
    </citation>
    <scope>NUCLEOTIDE SEQUENCE [LARGE SCALE GENOMIC DNA]</scope>
    <source>
        <strain evidence="4">IGS</strain>
    </source>
</reference>
<dbReference type="InterPro" id="IPR036390">
    <property type="entry name" value="WH_DNA-bd_sf"/>
</dbReference>
<keyword evidence="5" id="KW-1185">Reference proteome</keyword>
<dbReference type="Gene3D" id="1.10.10.10">
    <property type="entry name" value="Winged helix-like DNA-binding domain superfamily/Winged helix DNA-binding domain"/>
    <property type="match status" value="1"/>
</dbReference>
<evidence type="ECO:0000259" key="3">
    <source>
        <dbReference type="PROSITE" id="PS51186"/>
    </source>
</evidence>
<comment type="caution">
    <text evidence="4">The sequence shown here is derived from an EMBL/GenBank/DDBJ whole genome shotgun (WGS) entry which is preliminary data.</text>
</comment>
<dbReference type="Gene3D" id="3.40.630.30">
    <property type="match status" value="1"/>
</dbReference>
<evidence type="ECO:0000313" key="4">
    <source>
        <dbReference type="EMBL" id="KMW58564.1"/>
    </source>
</evidence>
<dbReference type="PATRIC" id="fig|1675527.3.peg.3704"/>
<feature type="domain" description="HTH marR-type" evidence="2">
    <location>
        <begin position="1"/>
        <end position="87"/>
    </location>
</feature>
<sequence>MAATLQLEKSTVSRLLDRLSEKGLLTVTPSARDKRAQDLELTASGARLYGEIERFADAQVSAALEHLPGSCHDTVRLGLELYAAALQGEKPKPEFQIQSGYTPGILAAVTEFHALYYAQNFEFGAVFERKVATEMAEFLARVDHPQNEVFYAAIHGRVVGSVSIDGEDLADGVAHLRWFIVGDQARGTGMGQRLLAEALRFVDDMGFAETQLWTFRGLQAARHLYEQAGFVLVEEKPGQQWGKEVSEQKFLRPHGASGAGP</sequence>
<dbReference type="PANTHER" id="PTHR13947:SF37">
    <property type="entry name" value="LD18367P"/>
    <property type="match status" value="1"/>
</dbReference>
<gene>
    <name evidence="4" type="ORF">AIOL_003541</name>
</gene>
<organism evidence="4 5">
    <name type="scientific">Candidatus Rhodobacter oscarellae</name>
    <dbReference type="NCBI Taxonomy" id="1675527"/>
    <lineage>
        <taxon>Bacteria</taxon>
        <taxon>Pseudomonadati</taxon>
        <taxon>Pseudomonadota</taxon>
        <taxon>Alphaproteobacteria</taxon>
        <taxon>Rhodobacterales</taxon>
        <taxon>Rhodobacter group</taxon>
        <taxon>Rhodobacter</taxon>
    </lineage>
</organism>
<dbReference type="InterPro" id="IPR000835">
    <property type="entry name" value="HTH_MarR-typ"/>
</dbReference>
<keyword evidence="1" id="KW-0808">Transferase</keyword>
<dbReference type="EMBL" id="LFTY01000002">
    <property type="protein sequence ID" value="KMW58564.1"/>
    <property type="molecule type" value="Genomic_DNA"/>
</dbReference>
<dbReference type="PANTHER" id="PTHR13947">
    <property type="entry name" value="GNAT FAMILY N-ACETYLTRANSFERASE"/>
    <property type="match status" value="1"/>
</dbReference>
<dbReference type="PROSITE" id="PS50995">
    <property type="entry name" value="HTH_MARR_2"/>
    <property type="match status" value="1"/>
</dbReference>
<dbReference type="Pfam" id="PF12802">
    <property type="entry name" value="MarR_2"/>
    <property type="match status" value="1"/>
</dbReference>
<dbReference type="InterPro" id="IPR036388">
    <property type="entry name" value="WH-like_DNA-bd_sf"/>
</dbReference>
<protein>
    <submittedName>
        <fullName evidence="4">Transcriptional regulator, MarR family</fullName>
    </submittedName>
</protein>
<dbReference type="GO" id="GO:0008080">
    <property type="term" value="F:N-acetyltransferase activity"/>
    <property type="evidence" value="ECO:0007669"/>
    <property type="project" value="InterPro"/>
</dbReference>
<dbReference type="AlphaFoldDB" id="A0A0J9EA69"/>
<dbReference type="InterPro" id="IPR016181">
    <property type="entry name" value="Acyl_CoA_acyltransferase"/>
</dbReference>
<dbReference type="SUPFAM" id="SSF55729">
    <property type="entry name" value="Acyl-CoA N-acyltransferases (Nat)"/>
    <property type="match status" value="1"/>
</dbReference>
<evidence type="ECO:0000256" key="1">
    <source>
        <dbReference type="ARBA" id="ARBA00022679"/>
    </source>
</evidence>
<feature type="domain" description="N-acetyltransferase" evidence="3">
    <location>
        <begin position="104"/>
        <end position="252"/>
    </location>
</feature>
<dbReference type="Pfam" id="PF00583">
    <property type="entry name" value="Acetyltransf_1"/>
    <property type="match status" value="1"/>
</dbReference>
<accession>A0A0J9EA69</accession>
<dbReference type="SUPFAM" id="SSF46785">
    <property type="entry name" value="Winged helix' DNA-binding domain"/>
    <property type="match status" value="1"/>
</dbReference>
<name>A0A0J9EA69_9RHOB</name>
<dbReference type="InterPro" id="IPR000182">
    <property type="entry name" value="GNAT_dom"/>
</dbReference>
<dbReference type="GO" id="GO:0003700">
    <property type="term" value="F:DNA-binding transcription factor activity"/>
    <property type="evidence" value="ECO:0007669"/>
    <property type="project" value="InterPro"/>
</dbReference>
<dbReference type="InterPro" id="IPR050769">
    <property type="entry name" value="NAT_camello-type"/>
</dbReference>